<dbReference type="EMBL" id="MNAD01000741">
    <property type="protein sequence ID" value="OJT10740.1"/>
    <property type="molecule type" value="Genomic_DNA"/>
</dbReference>
<dbReference type="GO" id="GO:0016616">
    <property type="term" value="F:oxidoreductase activity, acting on the CH-OH group of donors, NAD or NADP as acceptor"/>
    <property type="evidence" value="ECO:0007669"/>
    <property type="project" value="TreeGrafter"/>
</dbReference>
<dbReference type="InterPro" id="IPR052184">
    <property type="entry name" value="SDR_enzymes"/>
</dbReference>
<comment type="caution">
    <text evidence="1">The sequence shown here is derived from an EMBL/GenBank/DDBJ whole genome shotgun (WGS) entry which is preliminary data.</text>
</comment>
<accession>A0A1M2VT95</accession>
<gene>
    <name evidence="1" type="ORF">TRAPUB_12741</name>
</gene>
<sequence>MESSPDQYGSHIPRTFRDIGLELVRQLVQSPWNLFIATSRQPDKATVLVDLKSSAKGTQHIIPLDVSSFGDIRALPQQLWRVLGEAGLDYLRDKATALVDPKKTAKGTLHIVQVDLSDFDDIRKLPKQLEPILGEIGLDYLVNKAATIALDQDALLDILRTNTAAPALVSQVVLSFFEKGCAKKILHVSSYGRSIVSLSSG</sequence>
<evidence type="ECO:0000313" key="1">
    <source>
        <dbReference type="EMBL" id="OJT10740.1"/>
    </source>
</evidence>
<dbReference type="PANTHER" id="PTHR45458:SF1">
    <property type="entry name" value="SHORT CHAIN DEHYDROGENASE"/>
    <property type="match status" value="1"/>
</dbReference>
<reference evidence="1 2" key="1">
    <citation type="submission" date="2016-10" db="EMBL/GenBank/DDBJ databases">
        <title>Genome sequence of the basidiomycete white-rot fungus Trametes pubescens.</title>
        <authorList>
            <person name="Makela M.R."/>
            <person name="Granchi Z."/>
            <person name="Peng M."/>
            <person name="De Vries R.P."/>
            <person name="Grigoriev I."/>
            <person name="Riley R."/>
            <person name="Hilden K."/>
        </authorList>
    </citation>
    <scope>NUCLEOTIDE SEQUENCE [LARGE SCALE GENOMIC DNA]</scope>
    <source>
        <strain evidence="1 2">FBCC735</strain>
    </source>
</reference>
<dbReference type="SUPFAM" id="SSF51735">
    <property type="entry name" value="NAD(P)-binding Rossmann-fold domains"/>
    <property type="match status" value="2"/>
</dbReference>
<name>A0A1M2VT95_TRAPU</name>
<dbReference type="OrthoDB" id="7289984at2759"/>
<organism evidence="1 2">
    <name type="scientific">Trametes pubescens</name>
    <name type="common">White-rot fungus</name>
    <dbReference type="NCBI Taxonomy" id="154538"/>
    <lineage>
        <taxon>Eukaryota</taxon>
        <taxon>Fungi</taxon>
        <taxon>Dikarya</taxon>
        <taxon>Basidiomycota</taxon>
        <taxon>Agaricomycotina</taxon>
        <taxon>Agaricomycetes</taxon>
        <taxon>Polyporales</taxon>
        <taxon>Polyporaceae</taxon>
        <taxon>Trametes</taxon>
    </lineage>
</organism>
<keyword evidence="2" id="KW-1185">Reference proteome</keyword>
<dbReference type="Gene3D" id="3.40.50.720">
    <property type="entry name" value="NAD(P)-binding Rossmann-like Domain"/>
    <property type="match status" value="2"/>
</dbReference>
<proteinExistence type="predicted"/>
<evidence type="ECO:0000313" key="2">
    <source>
        <dbReference type="Proteomes" id="UP000184267"/>
    </source>
</evidence>
<dbReference type="InterPro" id="IPR036291">
    <property type="entry name" value="NAD(P)-bd_dom_sf"/>
</dbReference>
<dbReference type="PANTHER" id="PTHR45458">
    <property type="entry name" value="SHORT-CHAIN DEHYDROGENASE/REDUCTASE SDR"/>
    <property type="match status" value="1"/>
</dbReference>
<dbReference type="Proteomes" id="UP000184267">
    <property type="component" value="Unassembled WGS sequence"/>
</dbReference>
<dbReference type="AlphaFoldDB" id="A0A1M2VT95"/>
<protein>
    <submittedName>
        <fullName evidence="1">Uncharacterized protein</fullName>
    </submittedName>
</protein>